<evidence type="ECO:0000256" key="3">
    <source>
        <dbReference type="ARBA" id="ARBA00023110"/>
    </source>
</evidence>
<evidence type="ECO:0000256" key="5">
    <source>
        <dbReference type="PROSITE-ProRule" id="PRU00277"/>
    </source>
</evidence>
<evidence type="ECO:0000259" key="7">
    <source>
        <dbReference type="PROSITE" id="PS50059"/>
    </source>
</evidence>
<organism evidence="8 9">
    <name type="scientific">Candidatus Enterovibrio altilux</name>
    <dbReference type="NCBI Taxonomy" id="1927128"/>
    <lineage>
        <taxon>Bacteria</taxon>
        <taxon>Pseudomonadati</taxon>
        <taxon>Pseudomonadota</taxon>
        <taxon>Gammaproteobacteria</taxon>
        <taxon>Vibrionales</taxon>
        <taxon>Vibrionaceae</taxon>
        <taxon>Enterovibrio</taxon>
    </lineage>
</organism>
<dbReference type="InterPro" id="IPR048261">
    <property type="entry name" value="SlpA/SlyD-like_ins_sf"/>
</dbReference>
<keyword evidence="4 5" id="KW-0413">Isomerase</keyword>
<dbReference type="Gene3D" id="2.40.10.330">
    <property type="match status" value="1"/>
</dbReference>
<dbReference type="InterPro" id="IPR046357">
    <property type="entry name" value="PPIase_dom_sf"/>
</dbReference>
<dbReference type="NCBIfam" id="NF011676">
    <property type="entry name" value="PRK15095.1"/>
    <property type="match status" value="1"/>
</dbReference>
<feature type="domain" description="PPIase FKBP-type" evidence="7">
    <location>
        <begin position="1"/>
        <end position="80"/>
    </location>
</feature>
<evidence type="ECO:0000256" key="6">
    <source>
        <dbReference type="RuleBase" id="RU003915"/>
    </source>
</evidence>
<keyword evidence="9" id="KW-1185">Reference proteome</keyword>
<dbReference type="EC" id="5.2.1.8" evidence="6"/>
<dbReference type="PROSITE" id="PS50059">
    <property type="entry name" value="FKBP_PPIASE"/>
    <property type="match status" value="1"/>
</dbReference>
<sequence>MHFTIKLEDGSVAESTLNAGKPAKLVMGDGSLTNNFEKCLLGLHETEKVSFTLEPNDAFGMSNPNNIKHMNRNQFTGDMPVEEGTIVAFTGPNGQKIPGVITTAAGESLTVDFNHPLAGQRIIFNVEIVSVG</sequence>
<dbReference type="Gene3D" id="3.10.50.40">
    <property type="match status" value="1"/>
</dbReference>
<proteinExistence type="inferred from homology"/>
<gene>
    <name evidence="8" type="ORF">BTN50_0421</name>
</gene>
<comment type="catalytic activity">
    <reaction evidence="1 5 6">
        <text>[protein]-peptidylproline (omega=180) = [protein]-peptidylproline (omega=0)</text>
        <dbReference type="Rhea" id="RHEA:16237"/>
        <dbReference type="Rhea" id="RHEA-COMP:10747"/>
        <dbReference type="Rhea" id="RHEA-COMP:10748"/>
        <dbReference type="ChEBI" id="CHEBI:83833"/>
        <dbReference type="ChEBI" id="CHEBI:83834"/>
        <dbReference type="EC" id="5.2.1.8"/>
    </reaction>
</comment>
<dbReference type="Pfam" id="PF00254">
    <property type="entry name" value="FKBP_C"/>
    <property type="match status" value="1"/>
</dbReference>
<evidence type="ECO:0000256" key="1">
    <source>
        <dbReference type="ARBA" id="ARBA00000971"/>
    </source>
</evidence>
<dbReference type="PANTHER" id="PTHR47861:SF4">
    <property type="entry name" value="FKBP-TYPE 16 KDA PEPTIDYL-PROLYL CIS-TRANS ISOMERASE"/>
    <property type="match status" value="1"/>
</dbReference>
<evidence type="ECO:0000313" key="9">
    <source>
        <dbReference type="Proteomes" id="UP000218160"/>
    </source>
</evidence>
<protein>
    <recommendedName>
        <fullName evidence="6">Peptidyl-prolyl cis-trans isomerase</fullName>
        <ecNumber evidence="6">5.2.1.8</ecNumber>
    </recommendedName>
</protein>
<dbReference type="InterPro" id="IPR001179">
    <property type="entry name" value="PPIase_FKBP_dom"/>
</dbReference>
<dbReference type="PANTHER" id="PTHR47861">
    <property type="entry name" value="FKBP-TYPE PEPTIDYL-PROLYL CIS-TRANS ISOMERASE SLYD"/>
    <property type="match status" value="1"/>
</dbReference>
<evidence type="ECO:0000313" key="8">
    <source>
        <dbReference type="EMBL" id="ATF08951.1"/>
    </source>
</evidence>
<keyword evidence="3 5" id="KW-0697">Rotamase</keyword>
<evidence type="ECO:0000256" key="2">
    <source>
        <dbReference type="ARBA" id="ARBA00006577"/>
    </source>
</evidence>
<dbReference type="KEGG" id="elux:BTN50_0421"/>
<comment type="similarity">
    <text evidence="2 6">Belongs to the FKBP-type PPIase family.</text>
</comment>
<accession>A0A291B7G6</accession>
<dbReference type="AlphaFoldDB" id="A0A291B7G6"/>
<evidence type="ECO:0000256" key="4">
    <source>
        <dbReference type="ARBA" id="ARBA00023235"/>
    </source>
</evidence>
<dbReference type="GO" id="GO:0003755">
    <property type="term" value="F:peptidyl-prolyl cis-trans isomerase activity"/>
    <property type="evidence" value="ECO:0007669"/>
    <property type="project" value="UniProtKB-UniRule"/>
</dbReference>
<reference evidence="9" key="1">
    <citation type="submission" date="2017-04" db="EMBL/GenBank/DDBJ databases">
        <title>Genome evolution of the luminous symbionts of deep sea anglerfish.</title>
        <authorList>
            <person name="Hendry T.A."/>
        </authorList>
    </citation>
    <scope>NUCLEOTIDE SEQUENCE [LARGE SCALE GENOMIC DNA]</scope>
</reference>
<dbReference type="Proteomes" id="UP000218160">
    <property type="component" value="Chromosome 1"/>
</dbReference>
<dbReference type="EMBL" id="CP020660">
    <property type="protein sequence ID" value="ATF08951.1"/>
    <property type="molecule type" value="Genomic_DNA"/>
</dbReference>
<dbReference type="SUPFAM" id="SSF54534">
    <property type="entry name" value="FKBP-like"/>
    <property type="match status" value="1"/>
</dbReference>
<name>A0A291B7G6_9GAMM</name>